<sequence>MVPYCRQAGFAGEGFPDLERGREGMRRWCLEGAGMRIHGTTQRRPLEHFKEAELGHLLPLPASRY</sequence>
<reference evidence="1" key="1">
    <citation type="submission" date="2013-08" db="EMBL/GenBank/DDBJ databases">
        <authorList>
            <person name="Mendez C."/>
            <person name="Richter M."/>
            <person name="Ferrer M."/>
            <person name="Sanchez J."/>
        </authorList>
    </citation>
    <scope>NUCLEOTIDE SEQUENCE</scope>
</reference>
<evidence type="ECO:0000313" key="1">
    <source>
        <dbReference type="EMBL" id="EQD61370.1"/>
    </source>
</evidence>
<accession>T1C5H6</accession>
<dbReference type="AlphaFoldDB" id="T1C5H6"/>
<name>T1C5H6_9ZZZZ</name>
<protein>
    <recommendedName>
        <fullName evidence="2">Transposase</fullName>
    </recommendedName>
</protein>
<gene>
    <name evidence="1" type="ORF">B1B_07664</name>
</gene>
<proteinExistence type="predicted"/>
<reference evidence="1" key="2">
    <citation type="journal article" date="2014" name="ISME J.">
        <title>Microbial stratification in low pH oxic and suboxic macroscopic growths along an acid mine drainage.</title>
        <authorList>
            <person name="Mendez-Garcia C."/>
            <person name="Mesa V."/>
            <person name="Sprenger R.R."/>
            <person name="Richter M."/>
            <person name="Diez M.S."/>
            <person name="Solano J."/>
            <person name="Bargiela R."/>
            <person name="Golyshina O.V."/>
            <person name="Manteca A."/>
            <person name="Ramos J.L."/>
            <person name="Gallego J.R."/>
            <person name="Llorente I."/>
            <person name="Martins Dos Santos V.A."/>
            <person name="Jensen O.N."/>
            <person name="Pelaez A.I."/>
            <person name="Sanchez J."/>
            <person name="Ferrer M."/>
        </authorList>
    </citation>
    <scope>NUCLEOTIDE SEQUENCE</scope>
</reference>
<organism evidence="1">
    <name type="scientific">mine drainage metagenome</name>
    <dbReference type="NCBI Taxonomy" id="410659"/>
    <lineage>
        <taxon>unclassified sequences</taxon>
        <taxon>metagenomes</taxon>
        <taxon>ecological metagenomes</taxon>
    </lineage>
</organism>
<comment type="caution">
    <text evidence="1">The sequence shown here is derived from an EMBL/GenBank/DDBJ whole genome shotgun (WGS) entry which is preliminary data.</text>
</comment>
<feature type="non-terminal residue" evidence="1">
    <location>
        <position position="65"/>
    </location>
</feature>
<dbReference type="EMBL" id="AUZY01004889">
    <property type="protein sequence ID" value="EQD61370.1"/>
    <property type="molecule type" value="Genomic_DNA"/>
</dbReference>
<evidence type="ECO:0008006" key="2">
    <source>
        <dbReference type="Google" id="ProtNLM"/>
    </source>
</evidence>